<keyword evidence="1" id="KW-1133">Transmembrane helix</keyword>
<keyword evidence="1" id="KW-0812">Transmembrane</keyword>
<gene>
    <name evidence="2" type="ORF">PIB30_109974</name>
</gene>
<proteinExistence type="predicted"/>
<dbReference type="Proteomes" id="UP001341840">
    <property type="component" value="Unassembled WGS sequence"/>
</dbReference>
<reference evidence="2 3" key="1">
    <citation type="journal article" date="2023" name="Plants (Basel)">
        <title>Bridging the Gap: Combining Genomics and Transcriptomics Approaches to Understand Stylosanthes scabra, an Orphan Legume from the Brazilian Caatinga.</title>
        <authorList>
            <person name="Ferreira-Neto J.R.C."/>
            <person name="da Silva M.D."/>
            <person name="Binneck E."/>
            <person name="de Melo N.F."/>
            <person name="da Silva R.H."/>
            <person name="de Melo A.L.T.M."/>
            <person name="Pandolfi V."/>
            <person name="Bustamante F.O."/>
            <person name="Brasileiro-Vidal A.C."/>
            <person name="Benko-Iseppon A.M."/>
        </authorList>
    </citation>
    <scope>NUCLEOTIDE SEQUENCE [LARGE SCALE GENOMIC DNA]</scope>
    <source>
        <tissue evidence="2">Leaves</tissue>
    </source>
</reference>
<organism evidence="2 3">
    <name type="scientific">Stylosanthes scabra</name>
    <dbReference type="NCBI Taxonomy" id="79078"/>
    <lineage>
        <taxon>Eukaryota</taxon>
        <taxon>Viridiplantae</taxon>
        <taxon>Streptophyta</taxon>
        <taxon>Embryophyta</taxon>
        <taxon>Tracheophyta</taxon>
        <taxon>Spermatophyta</taxon>
        <taxon>Magnoliopsida</taxon>
        <taxon>eudicotyledons</taxon>
        <taxon>Gunneridae</taxon>
        <taxon>Pentapetalae</taxon>
        <taxon>rosids</taxon>
        <taxon>fabids</taxon>
        <taxon>Fabales</taxon>
        <taxon>Fabaceae</taxon>
        <taxon>Papilionoideae</taxon>
        <taxon>50 kb inversion clade</taxon>
        <taxon>dalbergioids sensu lato</taxon>
        <taxon>Dalbergieae</taxon>
        <taxon>Pterocarpus clade</taxon>
        <taxon>Stylosanthes</taxon>
    </lineage>
</organism>
<name>A0ABU6XYZ9_9FABA</name>
<protein>
    <submittedName>
        <fullName evidence="2">Uncharacterized protein</fullName>
    </submittedName>
</protein>
<keyword evidence="3" id="KW-1185">Reference proteome</keyword>
<evidence type="ECO:0000256" key="1">
    <source>
        <dbReference type="SAM" id="Phobius"/>
    </source>
</evidence>
<sequence length="179" mass="20419">IRMLHHSLTHPNYHVLHTYASSLCICVATLLFHPFNPFAIHQPRICVPSYAYAWDTHTDTPHFISPNQTTVSQNTAYPHAYAYNPTHMRGTLTLLHHLKLTAPSAYAYNPTHMRGTPTLHFTFPAQTPPSPTHMRTSQPKHPHHPRICVQLYAYAWNPRLHSTPSGPHRACPCIDHLYA</sequence>
<feature type="transmembrane region" description="Helical" evidence="1">
    <location>
        <begin position="16"/>
        <end position="35"/>
    </location>
</feature>
<accession>A0ABU6XYZ9</accession>
<comment type="caution">
    <text evidence="2">The sequence shown here is derived from an EMBL/GenBank/DDBJ whole genome shotgun (WGS) entry which is preliminary data.</text>
</comment>
<dbReference type="EMBL" id="JASCZI010217392">
    <property type="protein sequence ID" value="MED6202876.1"/>
    <property type="molecule type" value="Genomic_DNA"/>
</dbReference>
<keyword evidence="1" id="KW-0472">Membrane</keyword>
<evidence type="ECO:0000313" key="3">
    <source>
        <dbReference type="Proteomes" id="UP001341840"/>
    </source>
</evidence>
<feature type="non-terminal residue" evidence="2">
    <location>
        <position position="1"/>
    </location>
</feature>
<evidence type="ECO:0000313" key="2">
    <source>
        <dbReference type="EMBL" id="MED6202876.1"/>
    </source>
</evidence>